<dbReference type="InterPro" id="IPR005105">
    <property type="entry name" value="GlnD_Uridyltrans_N"/>
</dbReference>
<dbReference type="Proteomes" id="UP000266691">
    <property type="component" value="Unassembled WGS sequence"/>
</dbReference>
<feature type="domain" description="CBS" evidence="4">
    <location>
        <begin position="237"/>
        <end position="296"/>
    </location>
</feature>
<feature type="domain" description="Cyclic nucleotide-binding" evidence="3">
    <location>
        <begin position="18"/>
        <end position="136"/>
    </location>
</feature>
<dbReference type="InterPro" id="IPR018490">
    <property type="entry name" value="cNMP-bd_dom_sf"/>
</dbReference>
<dbReference type="SUPFAM" id="SSF51206">
    <property type="entry name" value="cAMP-binding domain-like"/>
    <property type="match status" value="1"/>
</dbReference>
<dbReference type="PROSITE" id="PS51371">
    <property type="entry name" value="CBS"/>
    <property type="match status" value="2"/>
</dbReference>
<dbReference type="GO" id="GO:0008773">
    <property type="term" value="F:[protein-PII] uridylyltransferase activity"/>
    <property type="evidence" value="ECO:0007669"/>
    <property type="project" value="InterPro"/>
</dbReference>
<dbReference type="RefSeq" id="WP_119646473.1">
    <property type="nucleotide sequence ID" value="NZ_QXFI01000013.1"/>
</dbReference>
<keyword evidence="8" id="KW-1185">Reference proteome</keyword>
<dbReference type="InterPro" id="IPR046342">
    <property type="entry name" value="CBS_dom_sf"/>
</dbReference>
<keyword evidence="1 2" id="KW-0129">CBS domain</keyword>
<evidence type="ECO:0000259" key="4">
    <source>
        <dbReference type="PROSITE" id="PS51371"/>
    </source>
</evidence>
<dbReference type="Pfam" id="PF10335">
    <property type="entry name" value="DUF294_C"/>
    <property type="match status" value="1"/>
</dbReference>
<dbReference type="OrthoDB" id="9810963at2"/>
<gene>
    <name evidence="5" type="ORF">D2V05_05325</name>
    <name evidence="6" type="ORF">FQ017_05285</name>
</gene>
<dbReference type="SUPFAM" id="SSF54631">
    <property type="entry name" value="CBS-domain pair"/>
    <property type="match status" value="1"/>
</dbReference>
<dbReference type="Pfam" id="PF03445">
    <property type="entry name" value="DUF294"/>
    <property type="match status" value="1"/>
</dbReference>
<dbReference type="InterPro" id="IPR000595">
    <property type="entry name" value="cNMP-bd_dom"/>
</dbReference>
<evidence type="ECO:0000313" key="8">
    <source>
        <dbReference type="Proteomes" id="UP000321621"/>
    </source>
</evidence>
<protein>
    <submittedName>
        <fullName evidence="5">CBS domain-containing protein</fullName>
    </submittedName>
</protein>
<dbReference type="SMART" id="SM00116">
    <property type="entry name" value="CBS"/>
    <property type="match status" value="2"/>
</dbReference>
<evidence type="ECO:0000313" key="7">
    <source>
        <dbReference type="Proteomes" id="UP000266691"/>
    </source>
</evidence>
<evidence type="ECO:0000313" key="5">
    <source>
        <dbReference type="EMBL" id="RIV45990.1"/>
    </source>
</evidence>
<evidence type="ECO:0000256" key="1">
    <source>
        <dbReference type="ARBA" id="ARBA00023122"/>
    </source>
</evidence>
<evidence type="ECO:0000256" key="2">
    <source>
        <dbReference type="PROSITE-ProRule" id="PRU00703"/>
    </source>
</evidence>
<evidence type="ECO:0000313" key="6">
    <source>
        <dbReference type="EMBL" id="TXJ98756.1"/>
    </source>
</evidence>
<dbReference type="InterPro" id="IPR014710">
    <property type="entry name" value="RmlC-like_jellyroll"/>
</dbReference>
<organism evidence="5 7">
    <name type="scientific">Flagellimonas pelagia</name>
    <dbReference type="NCBI Taxonomy" id="2306998"/>
    <lineage>
        <taxon>Bacteria</taxon>
        <taxon>Pseudomonadati</taxon>
        <taxon>Bacteroidota</taxon>
        <taxon>Flavobacteriia</taxon>
        <taxon>Flavobacteriales</taxon>
        <taxon>Flavobacteriaceae</taxon>
        <taxon>Flagellimonas</taxon>
    </lineage>
</organism>
<name>A0A3A1NQI5_9FLAO</name>
<dbReference type="EMBL" id="VNWK01000013">
    <property type="protein sequence ID" value="TXJ98756.1"/>
    <property type="molecule type" value="Genomic_DNA"/>
</dbReference>
<dbReference type="Gene3D" id="2.60.120.10">
    <property type="entry name" value="Jelly Rolls"/>
    <property type="match status" value="1"/>
</dbReference>
<reference evidence="5 7" key="1">
    <citation type="submission" date="2018-08" db="EMBL/GenBank/DDBJ databases">
        <title>Proposal of Muricauda 72 sp.nov. and Muricauda NH166 sp.nov., isolated from seawater.</title>
        <authorList>
            <person name="Cheng H."/>
            <person name="Wu Y.-H."/>
            <person name="Guo L.-L."/>
            <person name="Xu X.-W."/>
        </authorList>
    </citation>
    <scope>NUCLEOTIDE SEQUENCE [LARGE SCALE GENOMIC DNA]</scope>
    <source>
        <strain evidence="5 7">72</strain>
    </source>
</reference>
<feature type="domain" description="CBS" evidence="4">
    <location>
        <begin position="173"/>
        <end position="229"/>
    </location>
</feature>
<dbReference type="PANTHER" id="PTHR43080">
    <property type="entry name" value="CBS DOMAIN-CONTAINING PROTEIN CBSX3, MITOCHONDRIAL"/>
    <property type="match status" value="1"/>
</dbReference>
<dbReference type="InterPro" id="IPR000644">
    <property type="entry name" value="CBS_dom"/>
</dbReference>
<dbReference type="EMBL" id="QXFI01000013">
    <property type="protein sequence ID" value="RIV45990.1"/>
    <property type="molecule type" value="Genomic_DNA"/>
</dbReference>
<comment type="caution">
    <text evidence="5">The sequence shown here is derived from an EMBL/GenBank/DDBJ whole genome shotgun (WGS) entry which is preliminary data.</text>
</comment>
<dbReference type="PANTHER" id="PTHR43080:SF2">
    <property type="entry name" value="CBS DOMAIN-CONTAINING PROTEIN"/>
    <property type="match status" value="1"/>
</dbReference>
<accession>A0A3A1NQI5</accession>
<evidence type="ECO:0000259" key="3">
    <source>
        <dbReference type="PROSITE" id="PS50042"/>
    </source>
</evidence>
<dbReference type="Pfam" id="PF00571">
    <property type="entry name" value="CBS"/>
    <property type="match status" value="2"/>
</dbReference>
<dbReference type="InterPro" id="IPR018821">
    <property type="entry name" value="DUF294_put_nucleoTrafse_sb-bd"/>
</dbReference>
<dbReference type="Gene3D" id="3.10.580.10">
    <property type="entry name" value="CBS-domain"/>
    <property type="match status" value="1"/>
</dbReference>
<dbReference type="Pfam" id="PF00027">
    <property type="entry name" value="cNMP_binding"/>
    <property type="match status" value="1"/>
</dbReference>
<dbReference type="CDD" id="cd05401">
    <property type="entry name" value="NT_GlnE_GlnD_like"/>
    <property type="match status" value="1"/>
</dbReference>
<dbReference type="Proteomes" id="UP000321621">
    <property type="component" value="Unassembled WGS sequence"/>
</dbReference>
<proteinExistence type="predicted"/>
<dbReference type="SMART" id="SM00100">
    <property type="entry name" value="cNMP"/>
    <property type="match status" value="1"/>
</dbReference>
<dbReference type="InterPro" id="IPR051257">
    <property type="entry name" value="Diverse_CBS-Domain"/>
</dbReference>
<dbReference type="AlphaFoldDB" id="A0A3A1NQI5"/>
<sequence>MKNTISERVADFLKNYPPFNALDSKQLEQLSLQVTIIHKESNSVVFTEKEEPHAYFYVVNKGAIALTKKDSSQILDICDEGDVFGLRPLLAQESYKLEAKAYEETILYAVPIKDFKPLALENKRVGNFLIESFASNTRNPYSIKHRGKLYGVTANTNDNNPSTKILDLQPVRYSTDLVTCTAGTKIKTVATTMAKHNVSSILVMNGDLPLGIITDKDLRQKVATGLFPITGSAKSIMSSPVITYPKELTVAQAQMAMMKSNISHLVLTEDGTTDAKAVGILSKHDVMLALGNNPAVLLRAIKRATDSKRLRSIRHGIMTLLQGYLEQNIPIGLVSKIISELNDASTKRIIEITLDSMEKKPPVDFTWLTMGSQGRGEQLLNTDQDNAILFEDVPEENLEETRAYFLQLGSQISKELNTVGFEYCPAEMMASNPSWCHSLSEWKHVTSHWINNPGPEEILLSSIFFDYNVTYGSKALADELSHSIFDHANHYPQFLTHLASGAMQNPSPSGFFRDFLVEQDGEHKDFFDLKLRALMPIIDAARVLILSHSIKSINNTAERYEKLAELEPNNRELFLACSYASKALLKFRTRQGLLHNDSGRFIALDQLNKEEKIKLKRTFKTIKEIQSLIEVRFQVKNLLR</sequence>
<dbReference type="CDD" id="cd00038">
    <property type="entry name" value="CAP_ED"/>
    <property type="match status" value="1"/>
</dbReference>
<reference evidence="6 8" key="2">
    <citation type="submission" date="2019-07" db="EMBL/GenBank/DDBJ databases">
        <title>Draft genome of two Muricauda strains isolated from deep sea.</title>
        <authorList>
            <person name="Sun C."/>
        </authorList>
    </citation>
    <scope>NUCLEOTIDE SEQUENCE [LARGE SCALE GENOMIC DNA]</scope>
    <source>
        <strain evidence="6 8">72</strain>
    </source>
</reference>
<dbReference type="PROSITE" id="PS50042">
    <property type="entry name" value="CNMP_BINDING_3"/>
    <property type="match status" value="1"/>
</dbReference>